<dbReference type="EMBL" id="CP002665">
    <property type="protein sequence ID" value="AEI12301.1"/>
    <property type="molecule type" value="Genomic_DNA"/>
</dbReference>
<accession>F8A6U7</accession>
<dbReference type="Proteomes" id="UP000000485">
    <property type="component" value="Chromosome"/>
</dbReference>
<organism evidence="2 3">
    <name type="scientific">Cellulomonas gilvus (strain ATCC 13127 / NRRL B-14078)</name>
    <name type="common">Cellvibrio gilvus</name>
    <dbReference type="NCBI Taxonomy" id="593907"/>
    <lineage>
        <taxon>Bacteria</taxon>
        <taxon>Bacillati</taxon>
        <taxon>Actinomycetota</taxon>
        <taxon>Actinomycetes</taxon>
        <taxon>Micrococcales</taxon>
        <taxon>Cellulomonadaceae</taxon>
        <taxon>Cellulomonas</taxon>
    </lineage>
</organism>
<dbReference type="Gene3D" id="3.40.960.10">
    <property type="entry name" value="VSR Endonuclease"/>
    <property type="match status" value="1"/>
</dbReference>
<dbReference type="InterPro" id="IPR011335">
    <property type="entry name" value="Restrct_endonuc-II-like"/>
</dbReference>
<proteinExistence type="predicted"/>
<dbReference type="AlphaFoldDB" id="F8A6U7"/>
<dbReference type="KEGG" id="cga:Celgi_1794"/>
<evidence type="ECO:0000313" key="2">
    <source>
        <dbReference type="EMBL" id="AEI12301.1"/>
    </source>
</evidence>
<protein>
    <recommendedName>
        <fullName evidence="1">DUF559 domain-containing protein</fullName>
    </recommendedName>
</protein>
<dbReference type="InterPro" id="IPR007569">
    <property type="entry name" value="DUF559"/>
</dbReference>
<evidence type="ECO:0000259" key="1">
    <source>
        <dbReference type="Pfam" id="PF04480"/>
    </source>
</evidence>
<feature type="domain" description="DUF559" evidence="1">
    <location>
        <begin position="181"/>
        <end position="291"/>
    </location>
</feature>
<sequence>MRVGEQEVPPGSVGGVFTARMAYAAGLTRSQVRTRLGNGSWRRLVGDGLVASSLVVAPRHVALAAALTWPDSVVAWGTAARVHRLPVDDDGRVHVLVPTRRAARGALQPHLVSVAADEAAPLGPGRITTRERTILDCLGRLPRTESDALLAWVASRDLLSPEVIDRWLVGRPGAWGNVRRRLAAERLRSGAVTVAEERLHALLRAAGITGWRGNVPLLAEVGVAARADVYFPAVRLVVEVDGRSAHGPGRFQADRERQNLLVAAGCTVLRFTWHDLTQCPERVVRQIRDTIALIDNKSRGLSIH</sequence>
<evidence type="ECO:0000313" key="3">
    <source>
        <dbReference type="Proteomes" id="UP000000485"/>
    </source>
</evidence>
<keyword evidence="3" id="KW-1185">Reference proteome</keyword>
<dbReference type="eggNOG" id="COG2852">
    <property type="taxonomic scope" value="Bacteria"/>
</dbReference>
<name>F8A6U7_CELGA</name>
<gene>
    <name evidence="2" type="ordered locus">Celgi_1794</name>
</gene>
<dbReference type="HOGENOM" id="CLU_052626_3_2_11"/>
<dbReference type="Pfam" id="PF04480">
    <property type="entry name" value="DUF559"/>
    <property type="match status" value="1"/>
</dbReference>
<reference evidence="3" key="1">
    <citation type="submission" date="2011-04" db="EMBL/GenBank/DDBJ databases">
        <title>Complete sequence of Cellvibrio gilvus ATCC 13127.</title>
        <authorList>
            <person name="Lucas S."/>
            <person name="Han J."/>
            <person name="Lapidus A."/>
            <person name="Cheng J.-F."/>
            <person name="Goodwin L."/>
            <person name="Pitluck S."/>
            <person name="Peters L."/>
            <person name="Munk A."/>
            <person name="Detter J.C."/>
            <person name="Han C."/>
            <person name="Tapia R."/>
            <person name="Land M."/>
            <person name="Hauser L."/>
            <person name="Kyrpides N."/>
            <person name="Ivanova N."/>
            <person name="Ovchinnikova G."/>
            <person name="Pagani I."/>
            <person name="Mead D."/>
            <person name="Brumm P."/>
            <person name="Woyke T."/>
        </authorList>
    </citation>
    <scope>NUCLEOTIDE SEQUENCE [LARGE SCALE GENOMIC DNA]</scope>
    <source>
        <strain evidence="3">ATCC 13127 / NRRL B-14078</strain>
    </source>
</reference>
<dbReference type="STRING" id="593907.Celgi_1794"/>
<dbReference type="OrthoDB" id="5243722at2"/>
<dbReference type="RefSeq" id="WP_013883820.1">
    <property type="nucleotide sequence ID" value="NC_015671.1"/>
</dbReference>
<dbReference type="SUPFAM" id="SSF52980">
    <property type="entry name" value="Restriction endonuclease-like"/>
    <property type="match status" value="1"/>
</dbReference>